<evidence type="ECO:0000313" key="2">
    <source>
        <dbReference type="Proteomes" id="UP000621447"/>
    </source>
</evidence>
<protein>
    <submittedName>
        <fullName evidence="1">Uncharacterized protein</fullName>
    </submittedName>
</protein>
<keyword evidence="2" id="KW-1185">Reference proteome</keyword>
<evidence type="ECO:0000313" key="1">
    <source>
        <dbReference type="EMBL" id="NTS66871.1"/>
    </source>
</evidence>
<dbReference type="EMBL" id="JABULH010000027">
    <property type="protein sequence ID" value="NTS66871.1"/>
    <property type="molecule type" value="Genomic_DNA"/>
</dbReference>
<comment type="caution">
    <text evidence="1">The sequence shown here is derived from an EMBL/GenBank/DDBJ whole genome shotgun (WGS) entry which is preliminary data.</text>
</comment>
<proteinExistence type="predicted"/>
<sequence length="72" mass="7505">MVDLAELGKIGGALVASGALGWVGNAAVEWWKNRGVAADARTAAEVNIEQHRDGLTFQLLVACRSEIAALTA</sequence>
<organism evidence="1 2">
    <name type="scientific">Sphingomonas hominis</name>
    <dbReference type="NCBI Taxonomy" id="2741495"/>
    <lineage>
        <taxon>Bacteria</taxon>
        <taxon>Pseudomonadati</taxon>
        <taxon>Pseudomonadota</taxon>
        <taxon>Alphaproteobacteria</taxon>
        <taxon>Sphingomonadales</taxon>
        <taxon>Sphingomonadaceae</taxon>
        <taxon>Sphingomonas</taxon>
    </lineage>
</organism>
<name>A0ABX2JMI7_9SPHN</name>
<accession>A0ABX2JMI7</accession>
<dbReference type="RefSeq" id="WP_174195347.1">
    <property type="nucleotide sequence ID" value="NZ_JABULH010000027.1"/>
</dbReference>
<gene>
    <name evidence="1" type="ORF">HRV97_17190</name>
</gene>
<reference evidence="1 2" key="1">
    <citation type="submission" date="2020-06" db="EMBL/GenBank/DDBJ databases">
        <title>Sphingomonas hominis sp. nov., a member of the Sphingomonas, isolated from the hair of a 22-year-old girl.</title>
        <authorList>
            <person name="Zhang D.-F."/>
            <person name="Cui X.-W."/>
        </authorList>
    </citation>
    <scope>NUCLEOTIDE SEQUENCE [LARGE SCALE GENOMIC DNA]</scope>
    <source>
        <strain evidence="1 2">HHU CXW</strain>
    </source>
</reference>
<dbReference type="Proteomes" id="UP000621447">
    <property type="component" value="Unassembled WGS sequence"/>
</dbReference>